<name>A0A9X2B1U1_9BACL</name>
<evidence type="ECO:0000313" key="2">
    <source>
        <dbReference type="Proteomes" id="UP001139347"/>
    </source>
</evidence>
<gene>
    <name evidence="1" type="ORF">MUG84_07660</name>
</gene>
<sequence>MGYRSNDGLKSYIWPRLSSHGNGGGSIESDEGQQLSAAPPVFTGQAVTGVVAGFTFMQPFLSRKIHSDACLKRQELIAKKNSRQKLQADWSDTDKSAFEIEWYKNQLEWIETIHQICGESVDWERLAASAPPFRRGESGPHEKLAEAGLADYKPTRMQKLLKQDAAVKQELQDQIALAREKDQQEYLEWKSLTDFAMNILEGNRTVYLRVLEEIAPLEDLLALGSGLEYTVLSAEAVEVELDVNSGEIIPHESRALTEDGVLSRSRLSKEEYHELERKYVCGSVLRIARELFALLPLTTVLIHARDTKANLETGQEEYVTVLSIRFERNALSKVNLDQEAGPQLLTHFEHHIQFDASTGFDPVEKLSRP</sequence>
<dbReference type="EMBL" id="JALIRP010000002">
    <property type="protein sequence ID" value="MCJ8011626.1"/>
    <property type="molecule type" value="Genomic_DNA"/>
</dbReference>
<dbReference type="AlphaFoldDB" id="A0A9X2B1U1"/>
<dbReference type="Proteomes" id="UP001139347">
    <property type="component" value="Unassembled WGS sequence"/>
</dbReference>
<keyword evidence="2" id="KW-1185">Reference proteome</keyword>
<dbReference type="RefSeq" id="WP_244722878.1">
    <property type="nucleotide sequence ID" value="NZ_JALIRP010000002.1"/>
</dbReference>
<organism evidence="1 2">
    <name type="scientific">Paenibacillus mangrovi</name>
    <dbReference type="NCBI Taxonomy" id="2931978"/>
    <lineage>
        <taxon>Bacteria</taxon>
        <taxon>Bacillati</taxon>
        <taxon>Bacillota</taxon>
        <taxon>Bacilli</taxon>
        <taxon>Bacillales</taxon>
        <taxon>Paenibacillaceae</taxon>
        <taxon>Paenibacillus</taxon>
    </lineage>
</organism>
<accession>A0A9X2B1U1</accession>
<evidence type="ECO:0000313" key="1">
    <source>
        <dbReference type="EMBL" id="MCJ8011626.1"/>
    </source>
</evidence>
<protein>
    <submittedName>
        <fullName evidence="1">Uncharacterized protein</fullName>
    </submittedName>
</protein>
<comment type="caution">
    <text evidence="1">The sequence shown here is derived from an EMBL/GenBank/DDBJ whole genome shotgun (WGS) entry which is preliminary data.</text>
</comment>
<reference evidence="1" key="1">
    <citation type="submission" date="2022-04" db="EMBL/GenBank/DDBJ databases">
        <title>Paenibacillus mangrovi sp. nov., a novel endophytic bacterium isolated from bark of Kandelia candel.</title>
        <authorList>
            <person name="Tuo L."/>
        </authorList>
    </citation>
    <scope>NUCLEOTIDE SEQUENCE</scope>
    <source>
        <strain evidence="1">KQZ6P-2</strain>
    </source>
</reference>
<proteinExistence type="predicted"/>